<dbReference type="PANTHER" id="PTHR35005">
    <property type="entry name" value="3-DEHYDRO-SCYLLO-INOSOSE HYDROLASE"/>
    <property type="match status" value="1"/>
</dbReference>
<reference evidence="6 7" key="1">
    <citation type="submission" date="2018-03" db="EMBL/GenBank/DDBJ databases">
        <title>Genomic Encyclopedia of Archaeal and Bacterial Type Strains, Phase II (KMG-II): from individual species to whole genera.</title>
        <authorList>
            <person name="Goeker M."/>
        </authorList>
    </citation>
    <scope>NUCLEOTIDE SEQUENCE [LARGE SCALE GENOMIC DNA]</scope>
    <source>
        <strain evidence="6 7">DSM 45601</strain>
    </source>
</reference>
<dbReference type="GO" id="GO:0016811">
    <property type="term" value="F:hydrolase activity, acting on carbon-nitrogen (but not peptide) bonds, in linear amides"/>
    <property type="evidence" value="ECO:0007669"/>
    <property type="project" value="TreeGrafter"/>
</dbReference>
<evidence type="ECO:0000256" key="1">
    <source>
        <dbReference type="ARBA" id="ARBA00001947"/>
    </source>
</evidence>
<evidence type="ECO:0000313" key="7">
    <source>
        <dbReference type="Proteomes" id="UP000237846"/>
    </source>
</evidence>
<dbReference type="Pfam" id="PF02633">
    <property type="entry name" value="Creatininase"/>
    <property type="match status" value="1"/>
</dbReference>
<keyword evidence="4" id="KW-0862">Zinc</keyword>
<dbReference type="PANTHER" id="PTHR35005:SF1">
    <property type="entry name" value="2-AMINO-5-FORMYLAMINO-6-RIBOSYLAMINOPYRIMIDIN-4(3H)-ONE 5'-MONOPHOSPHATE DEFORMYLASE"/>
    <property type="match status" value="1"/>
</dbReference>
<evidence type="ECO:0000256" key="3">
    <source>
        <dbReference type="ARBA" id="ARBA00022801"/>
    </source>
</evidence>
<keyword evidence="7" id="KW-1185">Reference proteome</keyword>
<dbReference type="InterPro" id="IPR024087">
    <property type="entry name" value="Creatininase-like_sf"/>
</dbReference>
<accession>A0A2T0PYN5</accession>
<dbReference type="AlphaFoldDB" id="A0A2T0PYN5"/>
<sequence length="257" mass="26978">MSAPHPVRLAEMTTLEAADAVAAAPVVIIPAGAFEQHGPGLPLSTDWLRAELVAERVAAGLAGRAVIGPPLPVGVSPHHLGFAGTVSLSTTTFAAVVREYAESLHRHGFRRLLVVTGHGGNAAALGTVAQDLLALRPELEFAWTPLSALAADVIAGQRPSEVHGHSGEAETAQMLHLAPHLVRTERLAAGTTSRAELDPLSRLARRGGHPTLAVRYDRLSRNGVLGDPRRATPEDGRAIVDAVVARITAFVEEWLAA</sequence>
<dbReference type="GO" id="GO:0046872">
    <property type="term" value="F:metal ion binding"/>
    <property type="evidence" value="ECO:0007669"/>
    <property type="project" value="UniProtKB-KW"/>
</dbReference>
<organism evidence="6 7">
    <name type="scientific">Allonocardiopsis opalescens</name>
    <dbReference type="NCBI Taxonomy" id="1144618"/>
    <lineage>
        <taxon>Bacteria</taxon>
        <taxon>Bacillati</taxon>
        <taxon>Actinomycetota</taxon>
        <taxon>Actinomycetes</taxon>
        <taxon>Streptosporangiales</taxon>
        <taxon>Allonocardiopsis</taxon>
    </lineage>
</organism>
<dbReference type="Proteomes" id="UP000237846">
    <property type="component" value="Unassembled WGS sequence"/>
</dbReference>
<gene>
    <name evidence="6" type="ORF">CLV72_107178</name>
</gene>
<keyword evidence="2" id="KW-0479">Metal-binding</keyword>
<evidence type="ECO:0000256" key="5">
    <source>
        <dbReference type="ARBA" id="ARBA00024029"/>
    </source>
</evidence>
<dbReference type="RefSeq" id="WP_245930385.1">
    <property type="nucleotide sequence ID" value="NZ_PVZC01000007.1"/>
</dbReference>
<evidence type="ECO:0000256" key="4">
    <source>
        <dbReference type="ARBA" id="ARBA00022833"/>
    </source>
</evidence>
<comment type="cofactor">
    <cofactor evidence="1">
        <name>Zn(2+)</name>
        <dbReference type="ChEBI" id="CHEBI:29105"/>
    </cofactor>
</comment>
<dbReference type="EMBL" id="PVZC01000007">
    <property type="protein sequence ID" value="PRX96655.1"/>
    <property type="molecule type" value="Genomic_DNA"/>
</dbReference>
<dbReference type="GO" id="GO:0009231">
    <property type="term" value="P:riboflavin biosynthetic process"/>
    <property type="evidence" value="ECO:0007669"/>
    <property type="project" value="TreeGrafter"/>
</dbReference>
<protein>
    <submittedName>
        <fullName evidence="6">Creatinine amidohydrolase</fullName>
    </submittedName>
</protein>
<comment type="similarity">
    <text evidence="5">Belongs to the creatininase superfamily.</text>
</comment>
<evidence type="ECO:0000256" key="2">
    <source>
        <dbReference type="ARBA" id="ARBA00022723"/>
    </source>
</evidence>
<comment type="caution">
    <text evidence="6">The sequence shown here is derived from an EMBL/GenBank/DDBJ whole genome shotgun (WGS) entry which is preliminary data.</text>
</comment>
<keyword evidence="3 6" id="KW-0378">Hydrolase</keyword>
<proteinExistence type="inferred from homology"/>
<dbReference type="InterPro" id="IPR003785">
    <property type="entry name" value="Creatininase/forma_Hydrolase"/>
</dbReference>
<dbReference type="SUPFAM" id="SSF102215">
    <property type="entry name" value="Creatininase"/>
    <property type="match status" value="1"/>
</dbReference>
<dbReference type="Gene3D" id="3.40.50.10310">
    <property type="entry name" value="Creatininase"/>
    <property type="match status" value="1"/>
</dbReference>
<name>A0A2T0PYN5_9ACTN</name>
<evidence type="ECO:0000313" key="6">
    <source>
        <dbReference type="EMBL" id="PRX96655.1"/>
    </source>
</evidence>